<feature type="domain" description="Histidine kinase" evidence="23">
    <location>
        <begin position="487"/>
        <end position="682"/>
    </location>
</feature>
<dbReference type="InterPro" id="IPR004358">
    <property type="entry name" value="Sig_transdc_His_kin-like_C"/>
</dbReference>
<evidence type="ECO:0000256" key="7">
    <source>
        <dbReference type="ARBA" id="ARBA00022475"/>
    </source>
</evidence>
<dbReference type="InterPro" id="IPR011712">
    <property type="entry name" value="Sig_transdc_His_kin_sub3_dim/P"/>
</dbReference>
<dbReference type="EMBL" id="VIKU02000002">
    <property type="protein sequence ID" value="NHF59275.1"/>
    <property type="molecule type" value="Genomic_DNA"/>
</dbReference>
<dbReference type="InterPro" id="IPR005467">
    <property type="entry name" value="His_kinase_dom"/>
</dbReference>
<dbReference type="RefSeq" id="WP_152573790.1">
    <property type="nucleotide sequence ID" value="NZ_VIKU02000002.1"/>
</dbReference>
<keyword evidence="14 21" id="KW-1133">Transmembrane helix</keyword>
<dbReference type="Pfam" id="PF02518">
    <property type="entry name" value="HATPase_c"/>
    <property type="match status" value="1"/>
</dbReference>
<comment type="cofactor">
    <cofactor evidence="2">
        <name>[4Fe-4S] cluster</name>
        <dbReference type="ChEBI" id="CHEBI:49883"/>
    </cofactor>
</comment>
<evidence type="ECO:0000256" key="17">
    <source>
        <dbReference type="ARBA" id="ARBA00023014"/>
    </source>
</evidence>
<dbReference type="CDD" id="cd16917">
    <property type="entry name" value="HATPase_UhpB-NarQ-NarX-like"/>
    <property type="match status" value="1"/>
</dbReference>
<evidence type="ECO:0000256" key="10">
    <source>
        <dbReference type="ARBA" id="ARBA00022679"/>
    </source>
</evidence>
<keyword evidence="9" id="KW-0963">Cytoplasm</keyword>
<dbReference type="InterPro" id="IPR011990">
    <property type="entry name" value="TPR-like_helical_dom_sf"/>
</dbReference>
<evidence type="ECO:0000256" key="5">
    <source>
        <dbReference type="ARBA" id="ARBA00012438"/>
    </source>
</evidence>
<reference evidence="24" key="2">
    <citation type="submission" date="2020-03" db="EMBL/GenBank/DDBJ databases">
        <title>Flavobacteriaceae bacterium strain TP-CH-4, a member of the family Flavobacteriaceae isolated from a deep-sea seamount.</title>
        <authorList>
            <person name="Zhang D.-C."/>
        </authorList>
    </citation>
    <scope>NUCLEOTIDE SEQUENCE</scope>
    <source>
        <strain evidence="24">TP-CH-4</strain>
    </source>
</reference>
<dbReference type="InterPro" id="IPR050482">
    <property type="entry name" value="Sensor_HK_TwoCompSys"/>
</dbReference>
<evidence type="ECO:0000256" key="18">
    <source>
        <dbReference type="ARBA" id="ARBA00023136"/>
    </source>
</evidence>
<evidence type="ECO:0000256" key="15">
    <source>
        <dbReference type="ARBA" id="ARBA00023004"/>
    </source>
</evidence>
<dbReference type="Gene3D" id="1.25.40.10">
    <property type="entry name" value="Tetratricopeptide repeat domain"/>
    <property type="match status" value="2"/>
</dbReference>
<evidence type="ECO:0000256" key="6">
    <source>
        <dbReference type="ARBA" id="ARBA00017322"/>
    </source>
</evidence>
<dbReference type="GO" id="GO:0046983">
    <property type="term" value="F:protein dimerization activity"/>
    <property type="evidence" value="ECO:0007669"/>
    <property type="project" value="InterPro"/>
</dbReference>
<dbReference type="GO" id="GO:0051539">
    <property type="term" value="F:4 iron, 4 sulfur cluster binding"/>
    <property type="evidence" value="ECO:0007669"/>
    <property type="project" value="UniProtKB-KW"/>
</dbReference>
<dbReference type="PANTHER" id="PTHR24421">
    <property type="entry name" value="NITRATE/NITRITE SENSOR PROTEIN NARX-RELATED"/>
    <property type="match status" value="1"/>
</dbReference>
<evidence type="ECO:0000313" key="24">
    <source>
        <dbReference type="EMBL" id="NHF59275.1"/>
    </source>
</evidence>
<evidence type="ECO:0000256" key="14">
    <source>
        <dbReference type="ARBA" id="ARBA00022989"/>
    </source>
</evidence>
<dbReference type="InterPro" id="IPR003594">
    <property type="entry name" value="HATPase_dom"/>
</dbReference>
<dbReference type="Pfam" id="PF13181">
    <property type="entry name" value="TPR_8"/>
    <property type="match status" value="2"/>
</dbReference>
<dbReference type="PANTHER" id="PTHR24421:SF37">
    <property type="entry name" value="SENSOR HISTIDINE KINASE NARS"/>
    <property type="match status" value="1"/>
</dbReference>
<dbReference type="SUPFAM" id="SSF55874">
    <property type="entry name" value="ATPase domain of HSP90 chaperone/DNA topoisomerase II/histidine kinase"/>
    <property type="match status" value="1"/>
</dbReference>
<evidence type="ECO:0000313" key="25">
    <source>
        <dbReference type="Proteomes" id="UP000707206"/>
    </source>
</evidence>
<gene>
    <name evidence="24" type="ORF">FK220_007985</name>
</gene>
<proteinExistence type="predicted"/>
<accession>A0A967AU78</accession>
<organism evidence="24 25">
    <name type="scientific">Pelagihabitans pacificus</name>
    <dbReference type="NCBI Taxonomy" id="2696054"/>
    <lineage>
        <taxon>Bacteria</taxon>
        <taxon>Pseudomonadati</taxon>
        <taxon>Bacteroidota</taxon>
        <taxon>Flavobacteriia</taxon>
        <taxon>Flavobacteriales</taxon>
        <taxon>Flavobacteriaceae</taxon>
        <taxon>Pelagihabitans</taxon>
    </lineage>
</organism>
<protein>
    <recommendedName>
        <fullName evidence="6">Oxygen sensor histidine kinase NreB</fullName>
        <ecNumber evidence="5">2.7.13.3</ecNumber>
    </recommendedName>
    <alternativeName>
        <fullName evidence="20">Nitrogen regulation protein B</fullName>
    </alternativeName>
</protein>
<keyword evidence="18 21" id="KW-0472">Membrane</keyword>
<evidence type="ECO:0000256" key="13">
    <source>
        <dbReference type="ARBA" id="ARBA00022777"/>
    </source>
</evidence>
<comment type="caution">
    <text evidence="24">The sequence shown here is derived from an EMBL/GenBank/DDBJ whole genome shotgun (WGS) entry which is preliminary data.</text>
</comment>
<sequence>MYAKPNLKLFAFLSFLALQVLCLSNCTGNNSQKVRQSISQTNDSIGYWLKKSNEISDTEYRNRLRKAYDWAIGEKDDSLRSHYFSRISYAYLQLNDSLDFRKTNKTTIALAKKIKDTATHAAAHWDLAAFFRRYAVQDSAYYHYAEAQKLYAESNNDFYAGRMLYNMGKVQADVKDFTGSEINLIRAIELLKPLDKNEQLYRCYNVLGIVSKGLKEYGNAIDYYQKALQYANEVGLTPSRFSTIQNNIGVVYQEKGEHAKAVAIFNEVLNRDNLSLSPEDYARTLDNLAYNQFKAGINEEGVQEKLKRALQIRDSIQDITGVAGSYFSLAEFYLHQNDSTKALETALKARNFAEESSNNERLLQAFELLARLDPKNAVIHAESYIKLNDSLQQDERKARNKFARIRFETNETIEQNRLLAQQKQLWVGIAVALLLMALAAFLFIDQRVKNQKLRFQREQQASNEKIFNLLLEQKQKVEEGKKIAQKRISEELHDGVQGRIQGVRMLLTGLNKRNTPEAIEERSEAIKELQDIQEEVRVISHELSHAAYQKIHNFINTIEELLRDVQTSAQLQYTFEYDENFDWDMLNSDIKVNLYRVIQESLQNCVKHAKAGNVKVRFEIENDQMLNVSIADDGKGFEIRKGKKGIGLRNIASRIEKIGGDWDIGSSIGKGTTVSFSIPILSSKAGEDAINEKEFQEA</sequence>
<feature type="signal peptide" evidence="22">
    <location>
        <begin position="1"/>
        <end position="22"/>
    </location>
</feature>
<evidence type="ECO:0000256" key="1">
    <source>
        <dbReference type="ARBA" id="ARBA00000085"/>
    </source>
</evidence>
<keyword evidence="15" id="KW-0408">Iron</keyword>
<feature type="transmembrane region" description="Helical" evidence="21">
    <location>
        <begin position="425"/>
        <end position="444"/>
    </location>
</feature>
<keyword evidence="22" id="KW-0732">Signal</keyword>
<keyword evidence="13" id="KW-0418">Kinase</keyword>
<dbReference type="Gene3D" id="3.30.565.10">
    <property type="entry name" value="Histidine kinase-like ATPase, C-terminal domain"/>
    <property type="match status" value="1"/>
</dbReference>
<evidence type="ECO:0000259" key="23">
    <source>
        <dbReference type="PROSITE" id="PS50109"/>
    </source>
</evidence>
<evidence type="ECO:0000256" key="16">
    <source>
        <dbReference type="ARBA" id="ARBA00023012"/>
    </source>
</evidence>
<dbReference type="SMART" id="SM00028">
    <property type="entry name" value="TPR"/>
    <property type="match status" value="4"/>
</dbReference>
<evidence type="ECO:0000256" key="20">
    <source>
        <dbReference type="ARBA" id="ARBA00030800"/>
    </source>
</evidence>
<evidence type="ECO:0000256" key="11">
    <source>
        <dbReference type="ARBA" id="ARBA00022692"/>
    </source>
</evidence>
<evidence type="ECO:0000256" key="12">
    <source>
        <dbReference type="ARBA" id="ARBA00022723"/>
    </source>
</evidence>
<keyword evidence="12" id="KW-0479">Metal-binding</keyword>
<dbReference type="Pfam" id="PF07730">
    <property type="entry name" value="HisKA_3"/>
    <property type="match status" value="1"/>
</dbReference>
<keyword evidence="10" id="KW-0808">Transferase</keyword>
<dbReference type="SUPFAM" id="SSF48452">
    <property type="entry name" value="TPR-like"/>
    <property type="match status" value="2"/>
</dbReference>
<dbReference type="InterPro" id="IPR036890">
    <property type="entry name" value="HATPase_C_sf"/>
</dbReference>
<evidence type="ECO:0000256" key="2">
    <source>
        <dbReference type="ARBA" id="ARBA00001966"/>
    </source>
</evidence>
<evidence type="ECO:0000256" key="19">
    <source>
        <dbReference type="ARBA" id="ARBA00024827"/>
    </source>
</evidence>
<evidence type="ECO:0000256" key="21">
    <source>
        <dbReference type="SAM" id="Phobius"/>
    </source>
</evidence>
<dbReference type="AlphaFoldDB" id="A0A967AU78"/>
<keyword evidence="16" id="KW-0902">Two-component regulatory system</keyword>
<keyword evidence="7" id="KW-1003">Cell membrane</keyword>
<dbReference type="GO" id="GO:0046872">
    <property type="term" value="F:metal ion binding"/>
    <property type="evidence" value="ECO:0007669"/>
    <property type="project" value="UniProtKB-KW"/>
</dbReference>
<comment type="function">
    <text evidence="19">Member of the two-component regulatory system NreB/NreC involved in the control of dissimilatory nitrate/nitrite reduction in response to oxygen. NreB functions as a direct oxygen sensor histidine kinase which is autophosphorylated, in the absence of oxygen, probably at the conserved histidine residue, and transfers its phosphate group probably to a conserved aspartate residue of NreC. NreB/NreC activates the expression of the nitrate (narGHJI) and nitrite (nir) reductase operons, as well as the putative nitrate transporter gene narT.</text>
</comment>
<dbReference type="GO" id="GO:0000155">
    <property type="term" value="F:phosphorelay sensor kinase activity"/>
    <property type="evidence" value="ECO:0007669"/>
    <property type="project" value="InterPro"/>
</dbReference>
<dbReference type="GO" id="GO:0005737">
    <property type="term" value="C:cytoplasm"/>
    <property type="evidence" value="ECO:0007669"/>
    <property type="project" value="UniProtKB-SubCell"/>
</dbReference>
<evidence type="ECO:0000256" key="22">
    <source>
        <dbReference type="SAM" id="SignalP"/>
    </source>
</evidence>
<dbReference type="SMART" id="SM00387">
    <property type="entry name" value="HATPase_c"/>
    <property type="match status" value="1"/>
</dbReference>
<comment type="catalytic activity">
    <reaction evidence="1">
        <text>ATP + protein L-histidine = ADP + protein N-phospho-L-histidine.</text>
        <dbReference type="EC" id="2.7.13.3"/>
    </reaction>
</comment>
<dbReference type="InterPro" id="IPR019734">
    <property type="entry name" value="TPR_rpt"/>
</dbReference>
<dbReference type="PROSITE" id="PS50109">
    <property type="entry name" value="HIS_KIN"/>
    <property type="match status" value="1"/>
</dbReference>
<evidence type="ECO:0000256" key="8">
    <source>
        <dbReference type="ARBA" id="ARBA00022485"/>
    </source>
</evidence>
<keyword evidence="8" id="KW-0004">4Fe-4S</keyword>
<evidence type="ECO:0000256" key="9">
    <source>
        <dbReference type="ARBA" id="ARBA00022490"/>
    </source>
</evidence>
<dbReference type="PRINTS" id="PR00344">
    <property type="entry name" value="BCTRLSENSOR"/>
</dbReference>
<dbReference type="Proteomes" id="UP000707206">
    <property type="component" value="Unassembled WGS sequence"/>
</dbReference>
<evidence type="ECO:0000256" key="4">
    <source>
        <dbReference type="ARBA" id="ARBA00004651"/>
    </source>
</evidence>
<keyword evidence="17" id="KW-0411">Iron-sulfur</keyword>
<dbReference type="GO" id="GO:0005886">
    <property type="term" value="C:plasma membrane"/>
    <property type="evidence" value="ECO:0007669"/>
    <property type="project" value="UniProtKB-SubCell"/>
</dbReference>
<comment type="subcellular location">
    <subcellularLocation>
        <location evidence="4">Cell membrane</location>
        <topology evidence="4">Multi-pass membrane protein</topology>
    </subcellularLocation>
    <subcellularLocation>
        <location evidence="3">Cytoplasm</location>
    </subcellularLocation>
</comment>
<keyword evidence="25" id="KW-1185">Reference proteome</keyword>
<feature type="chain" id="PRO_5037883749" description="Oxygen sensor histidine kinase NreB" evidence="22">
    <location>
        <begin position="23"/>
        <end position="698"/>
    </location>
</feature>
<keyword evidence="11 21" id="KW-0812">Transmembrane</keyword>
<name>A0A967AU78_9FLAO</name>
<reference evidence="24" key="1">
    <citation type="submission" date="2019-07" db="EMBL/GenBank/DDBJ databases">
        <authorList>
            <person name="De-Chao Zhang Q."/>
        </authorList>
    </citation>
    <scope>NUCLEOTIDE SEQUENCE</scope>
    <source>
        <strain evidence="24">TP-CH-4</strain>
    </source>
</reference>
<evidence type="ECO:0000256" key="3">
    <source>
        <dbReference type="ARBA" id="ARBA00004496"/>
    </source>
</evidence>
<dbReference type="EC" id="2.7.13.3" evidence="5"/>